<evidence type="ECO:0000256" key="1">
    <source>
        <dbReference type="SAM" id="MobiDB-lite"/>
    </source>
</evidence>
<dbReference type="EMBL" id="NESQ01000124">
    <property type="protein sequence ID" value="PUU78289.1"/>
    <property type="molecule type" value="Genomic_DNA"/>
</dbReference>
<accession>A0A2T6ZS21</accession>
<dbReference type="OrthoDB" id="5474190at2759"/>
<evidence type="ECO:0000313" key="3">
    <source>
        <dbReference type="Proteomes" id="UP000244722"/>
    </source>
</evidence>
<keyword evidence="3" id="KW-1185">Reference proteome</keyword>
<evidence type="ECO:0000313" key="2">
    <source>
        <dbReference type="EMBL" id="PUU78289.1"/>
    </source>
</evidence>
<gene>
    <name evidence="2" type="ORF">B9Z19DRAFT_1065157</name>
</gene>
<protein>
    <submittedName>
        <fullName evidence="2">Uncharacterized protein</fullName>
    </submittedName>
</protein>
<feature type="region of interest" description="Disordered" evidence="1">
    <location>
        <begin position="1"/>
        <end position="40"/>
    </location>
</feature>
<name>A0A2T6ZS21_TUBBO</name>
<dbReference type="AlphaFoldDB" id="A0A2T6ZS21"/>
<reference evidence="2 3" key="1">
    <citation type="submission" date="2017-04" db="EMBL/GenBank/DDBJ databases">
        <title>Draft genome sequence of Tuber borchii Vittad., a whitish edible truffle.</title>
        <authorList>
            <consortium name="DOE Joint Genome Institute"/>
            <person name="Murat C."/>
            <person name="Kuo A."/>
            <person name="Barry K.W."/>
            <person name="Clum A."/>
            <person name="Dockter R.B."/>
            <person name="Fauchery L."/>
            <person name="Iotti M."/>
            <person name="Kohler A."/>
            <person name="Labutti K."/>
            <person name="Lindquist E.A."/>
            <person name="Lipzen A."/>
            <person name="Ohm R.A."/>
            <person name="Wang M."/>
            <person name="Grigoriev I.V."/>
            <person name="Zambonelli A."/>
            <person name="Martin F.M."/>
        </authorList>
    </citation>
    <scope>NUCLEOTIDE SEQUENCE [LARGE SCALE GENOMIC DNA]</scope>
    <source>
        <strain evidence="2 3">Tbo3840</strain>
    </source>
</reference>
<sequence>MAEMEDSGGKCQKGKGTLKKEREESLAAAHQETLPSTMRGKRSYQAAIAALDAQTAVKEEKIETLRDKRRKIKEWGDRLDASLAEENSRLTGILERVATALVPTGIGSTPPGQPSDIQLPAELEKNETWFELLQARLETAEEALEKVKGNTVEILRIPQQKLLVFLSIVLYQSIIFPLPSLRHYFTMSSSIYNTYSIKDKGCTELLYWITVYFT</sequence>
<proteinExistence type="predicted"/>
<organism evidence="2 3">
    <name type="scientific">Tuber borchii</name>
    <name type="common">White truffle</name>
    <dbReference type="NCBI Taxonomy" id="42251"/>
    <lineage>
        <taxon>Eukaryota</taxon>
        <taxon>Fungi</taxon>
        <taxon>Dikarya</taxon>
        <taxon>Ascomycota</taxon>
        <taxon>Pezizomycotina</taxon>
        <taxon>Pezizomycetes</taxon>
        <taxon>Pezizales</taxon>
        <taxon>Tuberaceae</taxon>
        <taxon>Tuber</taxon>
    </lineage>
</organism>
<dbReference type="Proteomes" id="UP000244722">
    <property type="component" value="Unassembled WGS sequence"/>
</dbReference>
<comment type="caution">
    <text evidence="2">The sequence shown here is derived from an EMBL/GenBank/DDBJ whole genome shotgun (WGS) entry which is preliminary data.</text>
</comment>